<dbReference type="PANTHER" id="PTHR47969">
    <property type="entry name" value="CHROMOSOME-ASSOCIATED KINESIN KIF4A-RELATED"/>
    <property type="match status" value="1"/>
</dbReference>
<dbReference type="GO" id="GO:0003777">
    <property type="term" value="F:microtubule motor activity"/>
    <property type="evidence" value="ECO:0007669"/>
    <property type="project" value="InterPro"/>
</dbReference>
<dbReference type="InterPro" id="IPR027417">
    <property type="entry name" value="P-loop_NTPase"/>
</dbReference>
<feature type="domain" description="Kinesin motor" evidence="2">
    <location>
        <begin position="643"/>
        <end position="843"/>
    </location>
</feature>
<reference evidence="3 4" key="1">
    <citation type="journal article" date="2013" name="Curr. Biol.">
        <title>The Genome of the Foraminiferan Reticulomyxa filosa.</title>
        <authorList>
            <person name="Glockner G."/>
            <person name="Hulsmann N."/>
            <person name="Schleicher M."/>
            <person name="Noegel A.A."/>
            <person name="Eichinger L."/>
            <person name="Gallinger C."/>
            <person name="Pawlowski J."/>
            <person name="Sierra R."/>
            <person name="Euteneuer U."/>
            <person name="Pillet L."/>
            <person name="Moustafa A."/>
            <person name="Platzer M."/>
            <person name="Groth M."/>
            <person name="Szafranski K."/>
            <person name="Schliwa M."/>
        </authorList>
    </citation>
    <scope>NUCLEOTIDE SEQUENCE [LARGE SCALE GENOMIC DNA]</scope>
</reference>
<dbReference type="Pfam" id="PF00225">
    <property type="entry name" value="Kinesin"/>
    <property type="match status" value="1"/>
</dbReference>
<dbReference type="PANTHER" id="PTHR47969:SF33">
    <property type="entry name" value="KINESIN-LIKE PROTEIN"/>
    <property type="match status" value="1"/>
</dbReference>
<feature type="binding site" evidence="1">
    <location>
        <begin position="725"/>
        <end position="732"/>
    </location>
    <ligand>
        <name>ATP</name>
        <dbReference type="ChEBI" id="CHEBI:30616"/>
    </ligand>
</feature>
<name>X6MYU9_RETFI</name>
<organism evidence="3 4">
    <name type="scientific">Reticulomyxa filosa</name>
    <dbReference type="NCBI Taxonomy" id="46433"/>
    <lineage>
        <taxon>Eukaryota</taxon>
        <taxon>Sar</taxon>
        <taxon>Rhizaria</taxon>
        <taxon>Retaria</taxon>
        <taxon>Foraminifera</taxon>
        <taxon>Monothalamids</taxon>
        <taxon>Reticulomyxidae</taxon>
        <taxon>Reticulomyxa</taxon>
    </lineage>
</organism>
<dbReference type="GO" id="GO:0007052">
    <property type="term" value="P:mitotic spindle organization"/>
    <property type="evidence" value="ECO:0007669"/>
    <property type="project" value="TreeGrafter"/>
</dbReference>
<protein>
    <submittedName>
        <fullName evidence="3">Kinesin</fullName>
    </submittedName>
</protein>
<comment type="caution">
    <text evidence="3">The sequence shown here is derived from an EMBL/GenBank/DDBJ whole genome shotgun (WGS) entry which is preliminary data.</text>
</comment>
<dbReference type="GO" id="GO:0008017">
    <property type="term" value="F:microtubule binding"/>
    <property type="evidence" value="ECO:0007669"/>
    <property type="project" value="InterPro"/>
</dbReference>
<gene>
    <name evidence="3" type="ORF">RFI_19038</name>
</gene>
<dbReference type="GO" id="GO:0005875">
    <property type="term" value="C:microtubule associated complex"/>
    <property type="evidence" value="ECO:0007669"/>
    <property type="project" value="TreeGrafter"/>
</dbReference>
<dbReference type="SUPFAM" id="SSF48371">
    <property type="entry name" value="ARM repeat"/>
    <property type="match status" value="1"/>
</dbReference>
<dbReference type="GO" id="GO:0051231">
    <property type="term" value="P:spindle elongation"/>
    <property type="evidence" value="ECO:0007669"/>
    <property type="project" value="TreeGrafter"/>
</dbReference>
<dbReference type="InterPro" id="IPR036961">
    <property type="entry name" value="Kinesin_motor_dom_sf"/>
</dbReference>
<dbReference type="Proteomes" id="UP000023152">
    <property type="component" value="Unassembled WGS sequence"/>
</dbReference>
<dbReference type="InterPro" id="IPR001752">
    <property type="entry name" value="Kinesin_motor_dom"/>
</dbReference>
<keyword evidence="1" id="KW-0067">ATP-binding</keyword>
<evidence type="ECO:0000313" key="3">
    <source>
        <dbReference type="EMBL" id="ETO18240.1"/>
    </source>
</evidence>
<proteinExistence type="inferred from homology"/>
<dbReference type="InterPro" id="IPR027640">
    <property type="entry name" value="Kinesin-like_fam"/>
</dbReference>
<evidence type="ECO:0000313" key="4">
    <source>
        <dbReference type="Proteomes" id="UP000023152"/>
    </source>
</evidence>
<dbReference type="GO" id="GO:0007018">
    <property type="term" value="P:microtubule-based movement"/>
    <property type="evidence" value="ECO:0007669"/>
    <property type="project" value="InterPro"/>
</dbReference>
<keyword evidence="4" id="KW-1185">Reference proteome</keyword>
<evidence type="ECO:0000259" key="2">
    <source>
        <dbReference type="PROSITE" id="PS50067"/>
    </source>
</evidence>
<keyword evidence="1" id="KW-0505">Motor protein</keyword>
<accession>X6MYU9</accession>
<dbReference type="GO" id="GO:0005524">
    <property type="term" value="F:ATP binding"/>
    <property type="evidence" value="ECO:0007669"/>
    <property type="project" value="UniProtKB-UniRule"/>
</dbReference>
<evidence type="ECO:0000256" key="1">
    <source>
        <dbReference type="PROSITE-ProRule" id="PRU00283"/>
    </source>
</evidence>
<dbReference type="PROSITE" id="PS50067">
    <property type="entry name" value="KINESIN_MOTOR_2"/>
    <property type="match status" value="1"/>
</dbReference>
<comment type="similarity">
    <text evidence="1">Belongs to the TRAFAC class myosin-kinesin ATPase superfamily. Kinesin family.</text>
</comment>
<dbReference type="InterPro" id="IPR011989">
    <property type="entry name" value="ARM-like"/>
</dbReference>
<dbReference type="Gene3D" id="3.40.850.10">
    <property type="entry name" value="Kinesin motor domain"/>
    <property type="match status" value="1"/>
</dbReference>
<dbReference type="SUPFAM" id="SSF52540">
    <property type="entry name" value="P-loop containing nucleoside triphosphate hydrolases"/>
    <property type="match status" value="1"/>
</dbReference>
<keyword evidence="1" id="KW-0547">Nucleotide-binding</keyword>
<dbReference type="EMBL" id="ASPP01015284">
    <property type="protein sequence ID" value="ETO18240.1"/>
    <property type="molecule type" value="Genomic_DNA"/>
</dbReference>
<dbReference type="AlphaFoldDB" id="X6MYU9"/>
<dbReference type="SMART" id="SM00129">
    <property type="entry name" value="KISc"/>
    <property type="match status" value="1"/>
</dbReference>
<dbReference type="InterPro" id="IPR016024">
    <property type="entry name" value="ARM-type_fold"/>
</dbReference>
<dbReference type="OrthoDB" id="3176171at2759"/>
<dbReference type="Gene3D" id="1.25.10.10">
    <property type="entry name" value="Leucine-rich Repeat Variant"/>
    <property type="match status" value="1"/>
</dbReference>
<sequence length="843" mass="96696">MQVKLANFLRIWDQVKNKKKQNKKKQSNSAQRDDILRHFVHHYEKKTQQSSSLSLDAELGDVAPLPNITKYFPPLVQSISIYVECKENNEYIKQFVSSGGMQTLVAVTKYDISREDQIEIMKILKSLIRYKSECKQIICETETIDSLLHNCKSEDADVLYALYDILKQLCIVKQQMKYKIYLFFRNDEYQHKIHCKIVNKLLNKSTNVELKKTLVKVLQSTLVQANNHLIAFCQGKGENKLNNKQKKLSRDYINKKLPNEQIEAIIELMATSNHQLQYERYVYDNIALILCFYFRVTRTQIKNKFLKCLSTDSVNVLVITMIKSHKYHSQMVTCLCDVMDQSSKNSIIHKTIKSNQRLFKTEEDEYMLFSTENIARLKKALLDLNETTTSLSSKLGYAIRTHHLFILSFLNITLNVFKSFSILFEMQYQNIPNNNGKISVASSAAAQLLGINLLTTKPEKANGISDLNSSSTTSTVVPLDHLHIVNKSSIDTSGNDHIENYVPKHQQSAPITPEEGRYSHNIQNFNFSSQNGLDNVLNYNRGPSDTSAYDTNYTSNRSDKTEFNLATNQYFSETPNLVPNGQVKKTEPSDFGSHSLPQNINFSEPAPPRPPPYFDIKEIPHIAFHTSIDGLSEEKTIDNNVSNIRVVVRIRPKLNEELNSQEILMLDANDTNSLHVTHPKKSKQFTYDYVATPQTTQELLFQNCGVTQLIDASINGFATTIFAYGPTGSGKTYSISGDETTLMQQLESGHTDHNQFGLIPRSIQFFWQKLENYREQQKNVFTIKAGYLEIYNEKVSDISSLQKILSTTLKKKPFSPQKKAKRFVRSEFLKFGGPMEFRRWIFC</sequence>